<dbReference type="Gene3D" id="1.10.10.790">
    <property type="entry name" value="Surp module"/>
    <property type="match status" value="2"/>
</dbReference>
<keyword evidence="11" id="KW-1185">Reference proteome</keyword>
<evidence type="ECO:0000256" key="2">
    <source>
        <dbReference type="ARBA" id="ARBA00022664"/>
    </source>
</evidence>
<dbReference type="InterPro" id="IPR000626">
    <property type="entry name" value="Ubiquitin-like_dom"/>
</dbReference>
<dbReference type="EMBL" id="PQFF01000164">
    <property type="protein sequence ID" value="RHZ77609.1"/>
    <property type="molecule type" value="Genomic_DNA"/>
</dbReference>
<dbReference type="SMART" id="SM00213">
    <property type="entry name" value="UBQ"/>
    <property type="match status" value="1"/>
</dbReference>
<dbReference type="GO" id="GO:0071004">
    <property type="term" value="C:U2-type prespliceosome"/>
    <property type="evidence" value="ECO:0007669"/>
    <property type="project" value="TreeGrafter"/>
</dbReference>
<dbReference type="SMART" id="SM00648">
    <property type="entry name" value="SWAP"/>
    <property type="match status" value="2"/>
</dbReference>
<dbReference type="STRING" id="1348612.A0A397INM1"/>
<feature type="compositionally biased region" description="Pro residues" evidence="7">
    <location>
        <begin position="624"/>
        <end position="634"/>
    </location>
</feature>
<comment type="caution">
    <text evidence="10">The sequence shown here is derived from an EMBL/GenBank/DDBJ whole genome shotgun (WGS) entry which is preliminary data.</text>
</comment>
<evidence type="ECO:0000256" key="6">
    <source>
        <dbReference type="ARBA" id="ARBA00023242"/>
    </source>
</evidence>
<feature type="compositionally biased region" description="Low complexity" evidence="7">
    <location>
        <begin position="515"/>
        <end position="531"/>
    </location>
</feature>
<dbReference type="PROSITE" id="PS50128">
    <property type="entry name" value="SURP"/>
    <property type="match status" value="2"/>
</dbReference>
<dbReference type="GO" id="GO:0003723">
    <property type="term" value="F:RNA binding"/>
    <property type="evidence" value="ECO:0007669"/>
    <property type="project" value="InterPro"/>
</dbReference>
<keyword evidence="4" id="KW-0677">Repeat</keyword>
<feature type="domain" description="SURP motif" evidence="9">
    <location>
        <begin position="44"/>
        <end position="86"/>
    </location>
</feature>
<dbReference type="SUPFAM" id="SSF109905">
    <property type="entry name" value="Surp module (SWAP domain)"/>
    <property type="match status" value="2"/>
</dbReference>
<comment type="subcellular location">
    <subcellularLocation>
        <location evidence="1">Nucleus</location>
    </subcellularLocation>
</comment>
<dbReference type="Proteomes" id="UP000266861">
    <property type="component" value="Unassembled WGS sequence"/>
</dbReference>
<dbReference type="Gene3D" id="3.10.20.90">
    <property type="entry name" value="Phosphatidylinositol 3-kinase Catalytic Subunit, Chain A, domain 1"/>
    <property type="match status" value="1"/>
</dbReference>
<name>A0A397INM1_9GLOM</name>
<keyword evidence="3" id="KW-0747">Spliceosome</keyword>
<evidence type="ECO:0000256" key="7">
    <source>
        <dbReference type="SAM" id="MobiDB-lite"/>
    </source>
</evidence>
<dbReference type="GO" id="GO:0071013">
    <property type="term" value="C:catalytic step 2 spliceosome"/>
    <property type="evidence" value="ECO:0007669"/>
    <property type="project" value="TreeGrafter"/>
</dbReference>
<dbReference type="PANTHER" id="PTHR15316:SF1">
    <property type="entry name" value="SPLICING FACTOR 3A SUBUNIT 1"/>
    <property type="match status" value="1"/>
</dbReference>
<dbReference type="InterPro" id="IPR000061">
    <property type="entry name" value="Surp"/>
</dbReference>
<dbReference type="PROSITE" id="PS50053">
    <property type="entry name" value="UBIQUITIN_2"/>
    <property type="match status" value="1"/>
</dbReference>
<dbReference type="InterPro" id="IPR029071">
    <property type="entry name" value="Ubiquitin-like_domsf"/>
</dbReference>
<evidence type="ECO:0000259" key="8">
    <source>
        <dbReference type="PROSITE" id="PS50053"/>
    </source>
</evidence>
<reference evidence="10 11" key="1">
    <citation type="submission" date="2018-08" db="EMBL/GenBank/DDBJ databases">
        <title>Genome and evolution of the arbuscular mycorrhizal fungus Diversispora epigaea (formerly Glomus versiforme) and its bacterial endosymbionts.</title>
        <authorList>
            <person name="Sun X."/>
            <person name="Fei Z."/>
            <person name="Harrison M."/>
        </authorList>
    </citation>
    <scope>NUCLEOTIDE SEQUENCE [LARGE SCALE GENOMIC DNA]</scope>
    <source>
        <strain evidence="10 11">IT104</strain>
    </source>
</reference>
<evidence type="ECO:0000313" key="10">
    <source>
        <dbReference type="EMBL" id="RHZ77609.1"/>
    </source>
</evidence>
<feature type="compositionally biased region" description="Polar residues" evidence="7">
    <location>
        <begin position="532"/>
        <end position="541"/>
    </location>
</feature>
<dbReference type="OrthoDB" id="447637at2759"/>
<dbReference type="SUPFAM" id="SSF54236">
    <property type="entry name" value="Ubiquitin-like"/>
    <property type="match status" value="1"/>
</dbReference>
<dbReference type="Pfam" id="PF01805">
    <property type="entry name" value="Surp"/>
    <property type="match status" value="2"/>
</dbReference>
<feature type="region of interest" description="Disordered" evidence="7">
    <location>
        <begin position="313"/>
        <end position="334"/>
    </location>
</feature>
<keyword evidence="2" id="KW-0507">mRNA processing</keyword>
<evidence type="ECO:0000256" key="4">
    <source>
        <dbReference type="ARBA" id="ARBA00022737"/>
    </source>
</evidence>
<feature type="domain" description="Ubiquitin-like" evidence="8">
    <location>
        <begin position="720"/>
        <end position="780"/>
    </location>
</feature>
<feature type="region of interest" description="Disordered" evidence="7">
    <location>
        <begin position="498"/>
        <end position="560"/>
    </location>
</feature>
<gene>
    <name evidence="10" type="ORF">Glove_174g195</name>
</gene>
<feature type="domain" description="SURP motif" evidence="9">
    <location>
        <begin position="144"/>
        <end position="186"/>
    </location>
</feature>
<dbReference type="GO" id="GO:0000381">
    <property type="term" value="P:regulation of alternative mRNA splicing, via spliceosome"/>
    <property type="evidence" value="ECO:0007669"/>
    <property type="project" value="TreeGrafter"/>
</dbReference>
<dbReference type="Pfam" id="PF12230">
    <property type="entry name" value="PRP21_like_P"/>
    <property type="match status" value="1"/>
</dbReference>
<evidence type="ECO:0000256" key="1">
    <source>
        <dbReference type="ARBA" id="ARBA00004123"/>
    </source>
</evidence>
<dbReference type="PANTHER" id="PTHR15316">
    <property type="entry name" value="SPLICEOSOME ASSOCIATED PROTEIN 114/SWAP SPLICING FACTOR-RELATED"/>
    <property type="match status" value="1"/>
</dbReference>
<protein>
    <recommendedName>
        <fullName evidence="12">Splicing factor 3A subunit 1</fullName>
    </recommendedName>
</protein>
<dbReference type="InterPro" id="IPR022030">
    <property type="entry name" value="SF3A1_dom"/>
</dbReference>
<evidence type="ECO:0000313" key="11">
    <source>
        <dbReference type="Proteomes" id="UP000266861"/>
    </source>
</evidence>
<accession>A0A397INM1</accession>
<evidence type="ECO:0000256" key="3">
    <source>
        <dbReference type="ARBA" id="ARBA00022728"/>
    </source>
</evidence>
<evidence type="ECO:0000259" key="9">
    <source>
        <dbReference type="PROSITE" id="PS50128"/>
    </source>
</evidence>
<keyword evidence="6" id="KW-0539">Nucleus</keyword>
<organism evidence="10 11">
    <name type="scientific">Diversispora epigaea</name>
    <dbReference type="NCBI Taxonomy" id="1348612"/>
    <lineage>
        <taxon>Eukaryota</taxon>
        <taxon>Fungi</taxon>
        <taxon>Fungi incertae sedis</taxon>
        <taxon>Mucoromycota</taxon>
        <taxon>Glomeromycotina</taxon>
        <taxon>Glomeromycetes</taxon>
        <taxon>Diversisporales</taxon>
        <taxon>Diversisporaceae</taxon>
        <taxon>Diversispora</taxon>
    </lineage>
</organism>
<dbReference type="CDD" id="cd01800">
    <property type="entry name" value="Ubl_SF3a120"/>
    <property type="match status" value="1"/>
</dbReference>
<dbReference type="InterPro" id="IPR035967">
    <property type="entry name" value="SWAP/Surp_sf"/>
</dbReference>
<evidence type="ECO:0000256" key="5">
    <source>
        <dbReference type="ARBA" id="ARBA00023187"/>
    </source>
</evidence>
<dbReference type="InterPro" id="IPR045146">
    <property type="entry name" value="SF3A1"/>
</dbReference>
<dbReference type="FunFam" id="1.10.10.790:FF:000001">
    <property type="entry name" value="Splicing factor 3a, subunit 1"/>
    <property type="match status" value="1"/>
</dbReference>
<dbReference type="GO" id="GO:0005686">
    <property type="term" value="C:U2 snRNP"/>
    <property type="evidence" value="ECO:0007669"/>
    <property type="project" value="TreeGrafter"/>
</dbReference>
<dbReference type="Pfam" id="PF00240">
    <property type="entry name" value="ubiquitin"/>
    <property type="match status" value="1"/>
</dbReference>
<dbReference type="InterPro" id="IPR035563">
    <property type="entry name" value="SF3As1_ubi"/>
</dbReference>
<evidence type="ECO:0008006" key="12">
    <source>
        <dbReference type="Google" id="ProtNLM"/>
    </source>
</evidence>
<keyword evidence="5" id="KW-0508">mRNA splicing</keyword>
<dbReference type="FunFam" id="1.10.10.790:FF:000002">
    <property type="entry name" value="Splicing factor 3A subunit 1"/>
    <property type="match status" value="1"/>
</dbReference>
<proteinExistence type="predicted"/>
<dbReference type="AlphaFoldDB" id="A0A397INM1"/>
<dbReference type="GO" id="GO:0045292">
    <property type="term" value="P:mRNA cis splicing, via spliceosome"/>
    <property type="evidence" value="ECO:0007669"/>
    <property type="project" value="InterPro"/>
</dbReference>
<feature type="region of interest" description="Disordered" evidence="7">
    <location>
        <begin position="624"/>
        <end position="652"/>
    </location>
</feature>
<sequence length="781" mass="87566">MVGMTQIETPSNVNLNSIADITPDTEDTRPLVGIIYPPPDIRNIVDKTAVFVARNGVQFEERIRENEKHNSKFSFLNPNDPYHAYYQYKIAETKDGKALKKAEVKEIKVEMKDEGPPPKVPPKEPPKFEFMADMPAISAQDLDILKLTAQFVARNGRQFMTALSQREQRNYQFDFLRPNHSLCNYFTKLVEQYTKVLIPPKNLNEKLNSNVENKYQILERVMQRVEYAAYQEEERKKAEEKEDQERIAYASIDWHDFVIVETVEFTEADETIDLPPPMSIMELENMTLAQKKMASVNIIETQEDKAAEIDMEVDDDVDMEEDEEDQGADEDELDRDMPTVIAEIKPPDTSAPMKIVKDYTPKAYAPKTNTEKPTLICPRCKQAIPVDEMDDHVRIELLDPKWKEQKMAAEAKKKESNLLQEGTDVAKNLKAFSGYRSDIFGNEETEIGRKIGEEEEKKKRIEKEKVVWDGHTASINMATQRAAAGVSIDEQIAAIHRSKGLTSDSDSKIGPKIPQPQEQNPHPHHMQQNLQSHMPTQQHNSPIFPGYPSHNSQGAPGGLPPVTYSGYTGSSAPFAHQLPGYITPVSQGVTGQSSSTRPPIPPVPQHFHRPPLPGMGMNPVNVPPPPMPPAPQPHQTPLVSSPSVPPVPPVKPSRLLEEENEVFGISKRTKLDSGLSVGALVPEEEWTMIHQAPVNVQIQCPTIPEKSEWNCHGQTIILENLSLATLVSTVKDKIFAKLNFPAGKQKLTIGGAVMKNQVSLAYYNMEDGVVIGLAIKDRGKK</sequence>